<keyword evidence="4" id="KW-0443">Lipid metabolism</keyword>
<evidence type="ECO:0000256" key="2">
    <source>
        <dbReference type="ARBA" id="ARBA00022679"/>
    </source>
</evidence>
<dbReference type="PANTHER" id="PTHR10434">
    <property type="entry name" value="1-ACYL-SN-GLYCEROL-3-PHOSPHATE ACYLTRANSFERASE"/>
    <property type="match status" value="1"/>
</dbReference>
<evidence type="ECO:0000256" key="1">
    <source>
        <dbReference type="ARBA" id="ARBA00008655"/>
    </source>
</evidence>
<feature type="transmembrane region" description="Helical" evidence="6">
    <location>
        <begin position="20"/>
        <end position="42"/>
    </location>
</feature>
<comment type="domain">
    <text evidence="4">The HXXXXD motif is essential for acyltransferase activity and may constitute the binding site for the phosphate moiety of the glycerol-3-phosphate.</text>
</comment>
<evidence type="ECO:0000259" key="7">
    <source>
        <dbReference type="SMART" id="SM00563"/>
    </source>
</evidence>
<evidence type="ECO:0000256" key="5">
    <source>
        <dbReference type="SAM" id="MobiDB-lite"/>
    </source>
</evidence>
<dbReference type="OrthoDB" id="202234at2759"/>
<evidence type="ECO:0000256" key="3">
    <source>
        <dbReference type="ARBA" id="ARBA00023315"/>
    </source>
</evidence>
<keyword evidence="9" id="KW-1185">Reference proteome</keyword>
<evidence type="ECO:0000313" key="9">
    <source>
        <dbReference type="Proteomes" id="UP000799429"/>
    </source>
</evidence>
<evidence type="ECO:0000256" key="4">
    <source>
        <dbReference type="RuleBase" id="RU361267"/>
    </source>
</evidence>
<keyword evidence="4" id="KW-1208">Phospholipid metabolism</keyword>
<dbReference type="InterPro" id="IPR002123">
    <property type="entry name" value="Plipid/glycerol_acylTrfase"/>
</dbReference>
<dbReference type="EMBL" id="MU006089">
    <property type="protein sequence ID" value="KAF2843477.1"/>
    <property type="molecule type" value="Genomic_DNA"/>
</dbReference>
<keyword evidence="3 4" id="KW-0012">Acyltransferase</keyword>
<feature type="region of interest" description="Disordered" evidence="5">
    <location>
        <begin position="266"/>
        <end position="287"/>
    </location>
</feature>
<dbReference type="CDD" id="cd07989">
    <property type="entry name" value="LPLAT_AGPAT-like"/>
    <property type="match status" value="1"/>
</dbReference>
<name>A0A9P4VVW5_9PEZI</name>
<organism evidence="8 9">
    <name type="scientific">Patellaria atrata CBS 101060</name>
    <dbReference type="NCBI Taxonomy" id="1346257"/>
    <lineage>
        <taxon>Eukaryota</taxon>
        <taxon>Fungi</taxon>
        <taxon>Dikarya</taxon>
        <taxon>Ascomycota</taxon>
        <taxon>Pezizomycotina</taxon>
        <taxon>Dothideomycetes</taxon>
        <taxon>Dothideomycetes incertae sedis</taxon>
        <taxon>Patellariales</taxon>
        <taxon>Patellariaceae</taxon>
        <taxon>Patellaria</taxon>
    </lineage>
</organism>
<dbReference type="GO" id="GO:0003841">
    <property type="term" value="F:1-acylglycerol-3-phosphate O-acyltransferase activity"/>
    <property type="evidence" value="ECO:0007669"/>
    <property type="project" value="UniProtKB-UniRule"/>
</dbReference>
<protein>
    <recommendedName>
        <fullName evidence="4">1-acyl-sn-glycerol-3-phosphate acyltransferase</fullName>
        <ecNumber evidence="4">2.3.1.51</ecNumber>
    </recommendedName>
</protein>
<sequence>MTGSPRDQPSLANLFTFFGRLLASWLALMVCASYGVVASIALRLTGYGGLSQWTVGKAFEWVMGWAVGVEFVIIDEAGALKERPAIFVGNHQTEMDVLMLGCLFPPYTSVTAKKSLQYLPFLGWFMVLSKTVFIDRANSANARAAFDGAVKHMKSERQNVYIFPEGTRSYASKPELLPFKKGAFHLAVQAQVPIVPCVVANYSHILSLKKKLFLRGKVPVKVLPPIHTKGMTAADVPDLAQRVRDMMLDTMIELERQRTEGSIRIEPSSLGTSTAVEERKAEKKKAR</sequence>
<dbReference type="Proteomes" id="UP000799429">
    <property type="component" value="Unassembled WGS sequence"/>
</dbReference>
<dbReference type="InterPro" id="IPR004552">
    <property type="entry name" value="AGP_acyltrans"/>
</dbReference>
<dbReference type="Pfam" id="PF01553">
    <property type="entry name" value="Acyltransferase"/>
    <property type="match status" value="1"/>
</dbReference>
<feature type="domain" description="Phospholipid/glycerol acyltransferase" evidence="7">
    <location>
        <begin position="85"/>
        <end position="202"/>
    </location>
</feature>
<dbReference type="GO" id="GO:0006654">
    <property type="term" value="P:phosphatidic acid biosynthetic process"/>
    <property type="evidence" value="ECO:0007669"/>
    <property type="project" value="TreeGrafter"/>
</dbReference>
<evidence type="ECO:0000256" key="6">
    <source>
        <dbReference type="SAM" id="Phobius"/>
    </source>
</evidence>
<evidence type="ECO:0000313" key="8">
    <source>
        <dbReference type="EMBL" id="KAF2843477.1"/>
    </source>
</evidence>
<dbReference type="AlphaFoldDB" id="A0A9P4VVW5"/>
<accession>A0A9P4VVW5</accession>
<keyword evidence="6" id="KW-1133">Transmembrane helix</keyword>
<comment type="caution">
    <text evidence="8">The sequence shown here is derived from an EMBL/GenBank/DDBJ whole genome shotgun (WGS) entry which is preliminary data.</text>
</comment>
<dbReference type="GO" id="GO:0016020">
    <property type="term" value="C:membrane"/>
    <property type="evidence" value="ECO:0007669"/>
    <property type="project" value="InterPro"/>
</dbReference>
<keyword evidence="4" id="KW-0594">Phospholipid biosynthesis</keyword>
<comment type="similarity">
    <text evidence="1 4">Belongs to the 1-acyl-sn-glycerol-3-phosphate acyltransferase family.</text>
</comment>
<reference evidence="8" key="1">
    <citation type="journal article" date="2020" name="Stud. Mycol.">
        <title>101 Dothideomycetes genomes: a test case for predicting lifestyles and emergence of pathogens.</title>
        <authorList>
            <person name="Haridas S."/>
            <person name="Albert R."/>
            <person name="Binder M."/>
            <person name="Bloem J."/>
            <person name="Labutti K."/>
            <person name="Salamov A."/>
            <person name="Andreopoulos B."/>
            <person name="Baker S."/>
            <person name="Barry K."/>
            <person name="Bills G."/>
            <person name="Bluhm B."/>
            <person name="Cannon C."/>
            <person name="Castanera R."/>
            <person name="Culley D."/>
            <person name="Daum C."/>
            <person name="Ezra D."/>
            <person name="Gonzalez J."/>
            <person name="Henrissat B."/>
            <person name="Kuo A."/>
            <person name="Liang C."/>
            <person name="Lipzen A."/>
            <person name="Lutzoni F."/>
            <person name="Magnuson J."/>
            <person name="Mondo S."/>
            <person name="Nolan M."/>
            <person name="Ohm R."/>
            <person name="Pangilinan J."/>
            <person name="Park H.-J."/>
            <person name="Ramirez L."/>
            <person name="Alfaro M."/>
            <person name="Sun H."/>
            <person name="Tritt A."/>
            <person name="Yoshinaga Y."/>
            <person name="Zwiers L.-H."/>
            <person name="Turgeon B."/>
            <person name="Goodwin S."/>
            <person name="Spatafora J."/>
            <person name="Crous P."/>
            <person name="Grigoriev I."/>
        </authorList>
    </citation>
    <scope>NUCLEOTIDE SEQUENCE</scope>
    <source>
        <strain evidence="8">CBS 101060</strain>
    </source>
</reference>
<comment type="catalytic activity">
    <reaction evidence="4">
        <text>a 1-acyl-sn-glycero-3-phosphate + an acyl-CoA = a 1,2-diacyl-sn-glycero-3-phosphate + CoA</text>
        <dbReference type="Rhea" id="RHEA:19709"/>
        <dbReference type="ChEBI" id="CHEBI:57287"/>
        <dbReference type="ChEBI" id="CHEBI:57970"/>
        <dbReference type="ChEBI" id="CHEBI:58342"/>
        <dbReference type="ChEBI" id="CHEBI:58608"/>
        <dbReference type="EC" id="2.3.1.51"/>
    </reaction>
</comment>
<keyword evidence="4" id="KW-0444">Lipid biosynthesis</keyword>
<keyword evidence="6" id="KW-0472">Membrane</keyword>
<proteinExistence type="inferred from homology"/>
<dbReference type="SMART" id="SM00563">
    <property type="entry name" value="PlsC"/>
    <property type="match status" value="1"/>
</dbReference>
<dbReference type="NCBIfam" id="TIGR00530">
    <property type="entry name" value="AGP_acyltrn"/>
    <property type="match status" value="1"/>
</dbReference>
<dbReference type="SUPFAM" id="SSF69593">
    <property type="entry name" value="Glycerol-3-phosphate (1)-acyltransferase"/>
    <property type="match status" value="1"/>
</dbReference>
<gene>
    <name evidence="8" type="ORF">M501DRAFT_924189</name>
</gene>
<keyword evidence="6" id="KW-0812">Transmembrane</keyword>
<dbReference type="PANTHER" id="PTHR10434:SF11">
    <property type="entry name" value="1-ACYL-SN-GLYCEROL-3-PHOSPHATE ACYLTRANSFERASE"/>
    <property type="match status" value="1"/>
</dbReference>
<keyword evidence="2 4" id="KW-0808">Transferase</keyword>
<dbReference type="EC" id="2.3.1.51" evidence="4"/>
<dbReference type="GO" id="GO:0005783">
    <property type="term" value="C:endoplasmic reticulum"/>
    <property type="evidence" value="ECO:0007669"/>
    <property type="project" value="TreeGrafter"/>
</dbReference>